<organism evidence="1 2">
    <name type="scientific">Aureimonas altamirensis</name>
    <dbReference type="NCBI Taxonomy" id="370622"/>
    <lineage>
        <taxon>Bacteria</taxon>
        <taxon>Pseudomonadati</taxon>
        <taxon>Pseudomonadota</taxon>
        <taxon>Alphaproteobacteria</taxon>
        <taxon>Hyphomicrobiales</taxon>
        <taxon>Aurantimonadaceae</taxon>
        <taxon>Aureimonas</taxon>
    </lineage>
</organism>
<proteinExistence type="predicted"/>
<evidence type="ECO:0000313" key="1">
    <source>
        <dbReference type="EMBL" id="KHJ55953.1"/>
    </source>
</evidence>
<sequence>MSDRIAPIDTCLVLKPEIVSALSALRRLAEGLVARKGETRLTATLAGTGLPGKPYKTILIVIS</sequence>
<dbReference type="AlphaFoldDB" id="A0A0B1Q520"/>
<accession>A0A0B1Q520</accession>
<reference evidence="1 2" key="1">
    <citation type="submission" date="2014-09" db="EMBL/GenBank/DDBJ databases">
        <title>Isolation and characterization of Aurantimonas altamirensis ON-56566 from clinical sample following a dog bite.</title>
        <authorList>
            <person name="Eshaghi A."/>
            <person name="Li A."/>
            <person name="Shahinas D."/>
            <person name="Bahn P."/>
            <person name="Kus J.V."/>
            <person name="Patel S.N."/>
        </authorList>
    </citation>
    <scope>NUCLEOTIDE SEQUENCE [LARGE SCALE GENOMIC DNA]</scope>
    <source>
        <strain evidence="1 2">ON-56566</strain>
    </source>
</reference>
<protein>
    <submittedName>
        <fullName evidence="1">Uncharacterized protein</fullName>
    </submittedName>
</protein>
<dbReference type="EMBL" id="JRFJ01000001">
    <property type="protein sequence ID" value="KHJ55953.1"/>
    <property type="molecule type" value="Genomic_DNA"/>
</dbReference>
<gene>
    <name evidence="1" type="ORF">LA66_04860</name>
</gene>
<dbReference type="Gene3D" id="2.40.50.1070">
    <property type="match status" value="1"/>
</dbReference>
<evidence type="ECO:0000313" key="2">
    <source>
        <dbReference type="Proteomes" id="UP000030826"/>
    </source>
</evidence>
<comment type="caution">
    <text evidence="1">The sequence shown here is derived from an EMBL/GenBank/DDBJ whole genome shotgun (WGS) entry which is preliminary data.</text>
</comment>
<dbReference type="Proteomes" id="UP000030826">
    <property type="component" value="Unassembled WGS sequence"/>
</dbReference>
<name>A0A0B1Q520_9HYPH</name>